<dbReference type="EMBL" id="BAAAQT010000008">
    <property type="protein sequence ID" value="GAA2176136.1"/>
    <property type="molecule type" value="Genomic_DNA"/>
</dbReference>
<sequence>MEHGADHGPRGGTRTRRVSAHPTDPSRLADAIDAALARLAASLRGLDDVDACSRAADRTRRQVVVRLASRLDAAARALAGRGVAGGAAVGGTGGGGKDDASDPAPDRDGIEGASREAAALADGDGGALAAAIEVLRRRVAEGVQHALAIGTGGCGSGSEALVDELDALLARVELGHVSLDAGYDLADLPATSLVACARVSRAFERLRPSVALGGGIRPSARRERGIRWPRGRRST</sequence>
<evidence type="ECO:0008006" key="4">
    <source>
        <dbReference type="Google" id="ProtNLM"/>
    </source>
</evidence>
<dbReference type="Proteomes" id="UP001501599">
    <property type="component" value="Unassembled WGS sequence"/>
</dbReference>
<evidence type="ECO:0000313" key="3">
    <source>
        <dbReference type="Proteomes" id="UP001501599"/>
    </source>
</evidence>
<dbReference type="SUPFAM" id="SSF109854">
    <property type="entry name" value="DinB/YfiT-like putative metalloenzymes"/>
    <property type="match status" value="1"/>
</dbReference>
<accession>A0ABP5MNG2</accession>
<evidence type="ECO:0000256" key="1">
    <source>
        <dbReference type="SAM" id="MobiDB-lite"/>
    </source>
</evidence>
<evidence type="ECO:0000313" key="2">
    <source>
        <dbReference type="EMBL" id="GAA2176136.1"/>
    </source>
</evidence>
<name>A0ABP5MNG2_9MICO</name>
<keyword evidence="3" id="KW-1185">Reference proteome</keyword>
<reference evidence="3" key="1">
    <citation type="journal article" date="2019" name="Int. J. Syst. Evol. Microbiol.">
        <title>The Global Catalogue of Microorganisms (GCM) 10K type strain sequencing project: providing services to taxonomists for standard genome sequencing and annotation.</title>
        <authorList>
            <consortium name="The Broad Institute Genomics Platform"/>
            <consortium name="The Broad Institute Genome Sequencing Center for Infectious Disease"/>
            <person name="Wu L."/>
            <person name="Ma J."/>
        </authorList>
    </citation>
    <scope>NUCLEOTIDE SEQUENCE [LARGE SCALE GENOMIC DNA]</scope>
    <source>
        <strain evidence="3">JCM 16026</strain>
    </source>
</reference>
<feature type="compositionally biased region" description="Basic and acidic residues" evidence="1">
    <location>
        <begin position="96"/>
        <end position="113"/>
    </location>
</feature>
<gene>
    <name evidence="2" type="ORF">GCM10009846_28720</name>
</gene>
<organism evidence="2 3">
    <name type="scientific">Agrococcus versicolor</name>
    <dbReference type="NCBI Taxonomy" id="501482"/>
    <lineage>
        <taxon>Bacteria</taxon>
        <taxon>Bacillati</taxon>
        <taxon>Actinomycetota</taxon>
        <taxon>Actinomycetes</taxon>
        <taxon>Micrococcales</taxon>
        <taxon>Microbacteriaceae</taxon>
        <taxon>Agrococcus</taxon>
    </lineage>
</organism>
<proteinExistence type="predicted"/>
<comment type="caution">
    <text evidence="2">The sequence shown here is derived from an EMBL/GenBank/DDBJ whole genome shotgun (WGS) entry which is preliminary data.</text>
</comment>
<protein>
    <recommendedName>
        <fullName evidence="4">DUF222 domain-containing protein</fullName>
    </recommendedName>
</protein>
<feature type="region of interest" description="Disordered" evidence="1">
    <location>
        <begin position="1"/>
        <end position="26"/>
    </location>
</feature>
<feature type="region of interest" description="Disordered" evidence="1">
    <location>
        <begin position="88"/>
        <end position="113"/>
    </location>
</feature>
<dbReference type="InterPro" id="IPR034660">
    <property type="entry name" value="DinB/YfiT-like"/>
</dbReference>